<dbReference type="FunFam" id="3.40.50.620:FF:000111">
    <property type="entry name" value="Mitochondrial isoleucyl-tRNA synthetase"/>
    <property type="match status" value="1"/>
</dbReference>
<comment type="catalytic activity">
    <reaction evidence="10">
        <text>tRNA(Ile) + L-isoleucine + ATP = L-isoleucyl-tRNA(Ile) + AMP + diphosphate</text>
        <dbReference type="Rhea" id="RHEA:11060"/>
        <dbReference type="Rhea" id="RHEA-COMP:9666"/>
        <dbReference type="Rhea" id="RHEA-COMP:9695"/>
        <dbReference type="ChEBI" id="CHEBI:30616"/>
        <dbReference type="ChEBI" id="CHEBI:33019"/>
        <dbReference type="ChEBI" id="CHEBI:58045"/>
        <dbReference type="ChEBI" id="CHEBI:78442"/>
        <dbReference type="ChEBI" id="CHEBI:78528"/>
        <dbReference type="ChEBI" id="CHEBI:456215"/>
        <dbReference type="EC" id="6.1.1.5"/>
    </reaction>
</comment>
<dbReference type="PANTHER" id="PTHR42765">
    <property type="entry name" value="SOLEUCYL-TRNA SYNTHETASE"/>
    <property type="match status" value="1"/>
</dbReference>
<dbReference type="SUPFAM" id="SSF47323">
    <property type="entry name" value="Anticodon-binding domain of a subclass of class I aminoacyl-tRNA synthetases"/>
    <property type="match status" value="1"/>
</dbReference>
<dbReference type="PROSITE" id="PS00178">
    <property type="entry name" value="AA_TRNA_LIGASE_I"/>
    <property type="match status" value="1"/>
</dbReference>
<dbReference type="InterPro" id="IPR002301">
    <property type="entry name" value="Ile-tRNA-ligase"/>
</dbReference>
<dbReference type="Pfam" id="PF00133">
    <property type="entry name" value="tRNA-synt_1"/>
    <property type="match status" value="1"/>
</dbReference>
<sequence>MFLSRKSLIQKFISKHKNVQHFLRLQSTISYKSTLLLPQTKFPHKVTAANRRERDRKIENDGKFEKIYKWQESLSNRSQFVLHDGPPYANGDVHIGHAVNKILKDITVRYQLLNGKKVRYIPGWDCHGLPIELKVLKENQAAAYEASKIDIRKRAYTFSQKTKEKQMASFKNWGILADWENSYYTCNPDYIIKQLNMFQQLYEKELIFRDYKPVFWSPHNRTSLAEAELEYNTNHISPSVYVKFAIHQYPDALKSKLEKFPDPKVVIWTTTPWSLPANQAVCYSPDKKYCFAFCKERKETYLVAEVMLPLLEKTLNLELRILETFEGSLLKEFTYVHPINKNHHCMFLASSHVTMDKGTGLVHSAPNHGLEDYTVARKYNLSLDPCLVDEEGCYNNHTIPELKGKEALQSGSQKVLDLLADDILHREDYKHSYPYDWRSKTPVIIRSCHQWFINVQSIKEKALECLENVNVIPDHLKKVFSAQIESSPQWCISRQRAWGIPIPAFYSDETSHPLVHRSLTDHLCSLIQSHGIHSWWEKEVNELIPTNLRNELNLKEAQFKKGSDIMDIWLDSGISWKCVLPDPQVSDVCIEGVDQVRGWFNSSLLTSVALRGQAPYKSLVLHGFTTDSEGRKMSKSEGNVISPEDIISGSKKSGIPAYGIDVLRWFVASHACQSENIAVKMQILEDCSQSINKVRNVLKFLLGSLHQYDPSKVSTVPSELLPLDLFMLHKLQKFAQKINKHYSLVQYKNVAKEILNFVTNDVSSFYCHLVKDSYPWPNLDKLLQNNPLPTSVLLANEIRETILKADVKTPHMKAIISCSSELSEALKELNGRLNDNSGLTEFFQVSEVEFAECPSHLLEDSLLLKGNIDLNTTEHEQFSVAFLPTKLEKCPRCRLYSSNSESTLCDRCANVVSIPSKQSSVV</sequence>
<dbReference type="InterPro" id="IPR001412">
    <property type="entry name" value="aa-tRNA-synth_I_CS"/>
</dbReference>
<dbReference type="EC" id="6.1.1.5" evidence="3"/>
<evidence type="ECO:0000256" key="11">
    <source>
        <dbReference type="RuleBase" id="RU363035"/>
    </source>
</evidence>
<dbReference type="InterPro" id="IPR009080">
    <property type="entry name" value="tRNAsynth_Ia_anticodon-bd"/>
</dbReference>
<comment type="similarity">
    <text evidence="2 11">Belongs to the class-I aminoacyl-tRNA synthetase family.</text>
</comment>
<dbReference type="Gene3D" id="3.40.50.620">
    <property type="entry name" value="HUPs"/>
    <property type="match status" value="2"/>
</dbReference>
<dbReference type="SUPFAM" id="SSF52374">
    <property type="entry name" value="Nucleotidylyl transferase"/>
    <property type="match status" value="1"/>
</dbReference>
<dbReference type="InterPro" id="IPR013155">
    <property type="entry name" value="M/V/L/I-tRNA-synth_anticd-bd"/>
</dbReference>
<evidence type="ECO:0000256" key="8">
    <source>
        <dbReference type="ARBA" id="ARBA00023146"/>
    </source>
</evidence>
<accession>A0AAV6UEA5</accession>
<evidence type="ECO:0000256" key="3">
    <source>
        <dbReference type="ARBA" id="ARBA00013165"/>
    </source>
</evidence>
<dbReference type="EMBL" id="JAFNEN010000451">
    <property type="protein sequence ID" value="KAG8182722.1"/>
    <property type="molecule type" value="Genomic_DNA"/>
</dbReference>
<dbReference type="Gene3D" id="3.90.740.10">
    <property type="entry name" value="Valyl/Leucyl/Isoleucyl-tRNA synthetase, editing domain"/>
    <property type="match status" value="1"/>
</dbReference>
<reference evidence="14 15" key="1">
    <citation type="journal article" date="2022" name="Nat. Ecol. Evol.">
        <title>A masculinizing supergene underlies an exaggerated male reproductive morph in a spider.</title>
        <authorList>
            <person name="Hendrickx F."/>
            <person name="De Corte Z."/>
            <person name="Sonet G."/>
            <person name="Van Belleghem S.M."/>
            <person name="Kostlbacher S."/>
            <person name="Vangestel C."/>
        </authorList>
    </citation>
    <scope>NUCLEOTIDE SEQUENCE [LARGE SCALE GENOMIC DNA]</scope>
    <source>
        <strain evidence="14">W744_W776</strain>
    </source>
</reference>
<evidence type="ECO:0000256" key="7">
    <source>
        <dbReference type="ARBA" id="ARBA00022917"/>
    </source>
</evidence>
<dbReference type="GO" id="GO:0032543">
    <property type="term" value="P:mitochondrial translation"/>
    <property type="evidence" value="ECO:0007669"/>
    <property type="project" value="TreeGrafter"/>
</dbReference>
<feature type="domain" description="Methionyl/Valyl/Leucyl/Isoleucyl-tRNA synthetase anticodon-binding" evidence="13">
    <location>
        <begin position="726"/>
        <end position="773"/>
    </location>
</feature>
<dbReference type="Proteomes" id="UP000827092">
    <property type="component" value="Unassembled WGS sequence"/>
</dbReference>
<feature type="domain" description="Aminoacyl-tRNA synthetase class Ia" evidence="12">
    <location>
        <begin position="67"/>
        <end position="676"/>
    </location>
</feature>
<dbReference type="Gene3D" id="1.10.730.20">
    <property type="match status" value="2"/>
</dbReference>
<evidence type="ECO:0000256" key="4">
    <source>
        <dbReference type="ARBA" id="ARBA00022598"/>
    </source>
</evidence>
<evidence type="ECO:0000313" key="15">
    <source>
        <dbReference type="Proteomes" id="UP000827092"/>
    </source>
</evidence>
<dbReference type="InterPro" id="IPR009008">
    <property type="entry name" value="Val/Leu/Ile-tRNA-synth_edit"/>
</dbReference>
<evidence type="ECO:0000256" key="1">
    <source>
        <dbReference type="ARBA" id="ARBA00004173"/>
    </source>
</evidence>
<dbReference type="InterPro" id="IPR014729">
    <property type="entry name" value="Rossmann-like_a/b/a_fold"/>
</dbReference>
<comment type="caution">
    <text evidence="14">The sequence shown here is derived from an EMBL/GenBank/DDBJ whole genome shotgun (WGS) entry which is preliminary data.</text>
</comment>
<evidence type="ECO:0000256" key="6">
    <source>
        <dbReference type="ARBA" id="ARBA00022840"/>
    </source>
</evidence>
<keyword evidence="4 11" id="KW-0436">Ligase</keyword>
<dbReference type="PRINTS" id="PR00984">
    <property type="entry name" value="TRNASYNTHILE"/>
</dbReference>
<dbReference type="NCBIfam" id="TIGR00392">
    <property type="entry name" value="ileS"/>
    <property type="match status" value="1"/>
</dbReference>
<dbReference type="GO" id="GO:0002161">
    <property type="term" value="F:aminoacyl-tRNA deacylase activity"/>
    <property type="evidence" value="ECO:0007669"/>
    <property type="project" value="InterPro"/>
</dbReference>
<dbReference type="PANTHER" id="PTHR42765:SF1">
    <property type="entry name" value="ISOLEUCINE--TRNA LIGASE, MITOCHONDRIAL"/>
    <property type="match status" value="1"/>
</dbReference>
<dbReference type="InterPro" id="IPR050081">
    <property type="entry name" value="Ile-tRNA_ligase"/>
</dbReference>
<evidence type="ECO:0000256" key="2">
    <source>
        <dbReference type="ARBA" id="ARBA00005594"/>
    </source>
</evidence>
<comment type="subcellular location">
    <subcellularLocation>
        <location evidence="1">Mitochondrion</location>
    </subcellularLocation>
</comment>
<keyword evidence="7 11" id="KW-0648">Protein biosynthesis</keyword>
<keyword evidence="15" id="KW-1185">Reference proteome</keyword>
<dbReference type="GO" id="GO:0005739">
    <property type="term" value="C:mitochondrion"/>
    <property type="evidence" value="ECO:0007669"/>
    <property type="project" value="UniProtKB-SubCell"/>
</dbReference>
<dbReference type="GO" id="GO:0006428">
    <property type="term" value="P:isoleucyl-tRNA aminoacylation"/>
    <property type="evidence" value="ECO:0007669"/>
    <property type="project" value="InterPro"/>
</dbReference>
<keyword evidence="8 11" id="KW-0030">Aminoacyl-tRNA synthetase</keyword>
<keyword evidence="5 11" id="KW-0547">Nucleotide-binding</keyword>
<proteinExistence type="inferred from homology"/>
<evidence type="ECO:0000259" key="13">
    <source>
        <dbReference type="Pfam" id="PF08264"/>
    </source>
</evidence>
<dbReference type="FunFam" id="3.90.740.10:FF:000009">
    <property type="entry name" value="Isoleucyl-tRNA synthetase 2, mitochondrial"/>
    <property type="match status" value="1"/>
</dbReference>
<evidence type="ECO:0000256" key="9">
    <source>
        <dbReference type="ARBA" id="ARBA00032665"/>
    </source>
</evidence>
<dbReference type="Pfam" id="PF08264">
    <property type="entry name" value="Anticodon_1"/>
    <property type="match status" value="1"/>
</dbReference>
<evidence type="ECO:0000259" key="12">
    <source>
        <dbReference type="Pfam" id="PF00133"/>
    </source>
</evidence>
<evidence type="ECO:0000313" key="14">
    <source>
        <dbReference type="EMBL" id="KAG8182722.1"/>
    </source>
</evidence>
<dbReference type="InterPro" id="IPR002300">
    <property type="entry name" value="aa-tRNA-synth_Ia"/>
</dbReference>
<dbReference type="AlphaFoldDB" id="A0AAV6UEA5"/>
<dbReference type="GO" id="GO:0004822">
    <property type="term" value="F:isoleucine-tRNA ligase activity"/>
    <property type="evidence" value="ECO:0007669"/>
    <property type="project" value="UniProtKB-EC"/>
</dbReference>
<name>A0AAV6UEA5_9ARAC</name>
<keyword evidence="6 11" id="KW-0067">ATP-binding</keyword>
<dbReference type="GO" id="GO:0005524">
    <property type="term" value="F:ATP binding"/>
    <property type="evidence" value="ECO:0007669"/>
    <property type="project" value="UniProtKB-KW"/>
</dbReference>
<protein>
    <recommendedName>
        <fullName evidence="3">isoleucine--tRNA ligase</fullName>
        <ecNumber evidence="3">6.1.1.5</ecNumber>
    </recommendedName>
    <alternativeName>
        <fullName evidence="9">Isoleucyl-tRNA synthetase</fullName>
    </alternativeName>
</protein>
<gene>
    <name evidence="14" type="ORF">JTE90_026173</name>
</gene>
<dbReference type="SUPFAM" id="SSF50677">
    <property type="entry name" value="ValRS/IleRS/LeuRS editing domain"/>
    <property type="match status" value="1"/>
</dbReference>
<evidence type="ECO:0000256" key="10">
    <source>
        <dbReference type="ARBA" id="ARBA00048359"/>
    </source>
</evidence>
<organism evidence="14 15">
    <name type="scientific">Oedothorax gibbosus</name>
    <dbReference type="NCBI Taxonomy" id="931172"/>
    <lineage>
        <taxon>Eukaryota</taxon>
        <taxon>Metazoa</taxon>
        <taxon>Ecdysozoa</taxon>
        <taxon>Arthropoda</taxon>
        <taxon>Chelicerata</taxon>
        <taxon>Arachnida</taxon>
        <taxon>Araneae</taxon>
        <taxon>Araneomorphae</taxon>
        <taxon>Entelegynae</taxon>
        <taxon>Araneoidea</taxon>
        <taxon>Linyphiidae</taxon>
        <taxon>Erigoninae</taxon>
        <taxon>Oedothorax</taxon>
    </lineage>
</organism>
<evidence type="ECO:0000256" key="5">
    <source>
        <dbReference type="ARBA" id="ARBA00022741"/>
    </source>
</evidence>